<dbReference type="GO" id="GO:0007156">
    <property type="term" value="P:homophilic cell adhesion via plasma membrane adhesion molecules"/>
    <property type="evidence" value="ECO:0007669"/>
    <property type="project" value="InterPro"/>
</dbReference>
<dbReference type="PROSITE" id="PS50268">
    <property type="entry name" value="CADHERIN_2"/>
    <property type="match status" value="33"/>
</dbReference>
<organism evidence="21 22">
    <name type="scientific">Varanus komodoensis</name>
    <name type="common">Komodo dragon</name>
    <dbReference type="NCBI Taxonomy" id="61221"/>
    <lineage>
        <taxon>Eukaryota</taxon>
        <taxon>Metazoa</taxon>
        <taxon>Chordata</taxon>
        <taxon>Craniata</taxon>
        <taxon>Vertebrata</taxon>
        <taxon>Euteleostomi</taxon>
        <taxon>Lepidosauria</taxon>
        <taxon>Squamata</taxon>
        <taxon>Bifurcata</taxon>
        <taxon>Unidentata</taxon>
        <taxon>Episquamata</taxon>
        <taxon>Toxicofera</taxon>
        <taxon>Anguimorpha</taxon>
        <taxon>Paleoanguimorpha</taxon>
        <taxon>Varanoidea</taxon>
        <taxon>Varanidae</taxon>
        <taxon>Varanus</taxon>
    </lineage>
</organism>
<feature type="compositionally biased region" description="Pro residues" evidence="16">
    <location>
        <begin position="4548"/>
        <end position="4566"/>
    </location>
</feature>
<evidence type="ECO:0000256" key="3">
    <source>
        <dbReference type="ARBA" id="ARBA00022475"/>
    </source>
</evidence>
<evidence type="ECO:0000259" key="20">
    <source>
        <dbReference type="PROSITE" id="PS50268"/>
    </source>
</evidence>
<evidence type="ECO:0000256" key="6">
    <source>
        <dbReference type="ARBA" id="ARBA00022729"/>
    </source>
</evidence>
<dbReference type="FunFam" id="2.60.40.60:FF:000058">
    <property type="entry name" value="FAT atypical cadherin 3"/>
    <property type="match status" value="1"/>
</dbReference>
<evidence type="ECO:0000256" key="1">
    <source>
        <dbReference type="ARBA" id="ARBA00004162"/>
    </source>
</evidence>
<dbReference type="FunFam" id="2.60.40.60:FF:000071">
    <property type="entry name" value="FAT atypical cadherin 1"/>
    <property type="match status" value="1"/>
</dbReference>
<feature type="disulfide bond" evidence="15">
    <location>
        <begin position="4236"/>
        <end position="4245"/>
    </location>
</feature>
<protein>
    <submittedName>
        <fullName evidence="21">FAT atypical cadherin 1</fullName>
    </submittedName>
</protein>
<dbReference type="PANTHER" id="PTHR24026">
    <property type="entry name" value="FAT ATYPICAL CADHERIN-RELATED"/>
    <property type="match status" value="1"/>
</dbReference>
<dbReference type="PANTHER" id="PTHR24026:SF136">
    <property type="entry name" value="PROTOCADHERIN-23"/>
    <property type="match status" value="1"/>
</dbReference>
<dbReference type="InterPro" id="IPR000742">
    <property type="entry name" value="EGF"/>
</dbReference>
<feature type="compositionally biased region" description="Low complexity" evidence="16">
    <location>
        <begin position="42"/>
        <end position="70"/>
    </location>
</feature>
<feature type="domain" description="Cadherin" evidence="20">
    <location>
        <begin position="2574"/>
        <end position="2677"/>
    </location>
</feature>
<feature type="domain" description="Cadherin" evidence="20">
    <location>
        <begin position="1009"/>
        <end position="1115"/>
    </location>
</feature>
<feature type="domain" description="Cadherin" evidence="20">
    <location>
        <begin position="3312"/>
        <end position="3416"/>
    </location>
</feature>
<dbReference type="Gene3D" id="2.60.40.60">
    <property type="entry name" value="Cadherins"/>
    <property type="match status" value="34"/>
</dbReference>
<dbReference type="FunFam" id="2.60.40.60:FF:000039">
    <property type="entry name" value="FAT atypical cadherin 3"/>
    <property type="match status" value="1"/>
</dbReference>
<feature type="domain" description="Cadherin" evidence="20">
    <location>
        <begin position="2163"/>
        <end position="2263"/>
    </location>
</feature>
<evidence type="ECO:0000256" key="8">
    <source>
        <dbReference type="ARBA" id="ARBA00022837"/>
    </source>
</evidence>
<evidence type="ECO:0000256" key="2">
    <source>
        <dbReference type="ARBA" id="ARBA00004479"/>
    </source>
</evidence>
<dbReference type="Gene3D" id="2.60.120.200">
    <property type="match status" value="1"/>
</dbReference>
<feature type="domain" description="Cadherin" evidence="20">
    <location>
        <begin position="2785"/>
        <end position="2890"/>
    </location>
</feature>
<dbReference type="SMART" id="SM00179">
    <property type="entry name" value="EGF_CA"/>
    <property type="match status" value="4"/>
</dbReference>
<dbReference type="PRINTS" id="PR00205">
    <property type="entry name" value="CADHERIN"/>
</dbReference>
<dbReference type="SUPFAM" id="SSF57196">
    <property type="entry name" value="EGF/Laminin"/>
    <property type="match status" value="4"/>
</dbReference>
<dbReference type="FunFam" id="2.60.40.60:FF:000067">
    <property type="entry name" value="FAT atypical cadherin 1"/>
    <property type="match status" value="1"/>
</dbReference>
<dbReference type="Pfam" id="PF00028">
    <property type="entry name" value="Cadherin"/>
    <property type="match status" value="28"/>
</dbReference>
<feature type="domain" description="Cadherin" evidence="20">
    <location>
        <begin position="449"/>
        <end position="544"/>
    </location>
</feature>
<feature type="domain" description="EGF-like" evidence="19">
    <location>
        <begin position="4096"/>
        <end position="4133"/>
    </location>
</feature>
<feature type="domain" description="Cadherin" evidence="20">
    <location>
        <begin position="1124"/>
        <end position="1220"/>
    </location>
</feature>
<dbReference type="FunFam" id="2.60.40.60:FF:000059">
    <property type="entry name" value="FAT atypical cadherin 3"/>
    <property type="match status" value="1"/>
</dbReference>
<dbReference type="FunFam" id="2.60.40.60:FF:000037">
    <property type="entry name" value="FAT atypical cadherin 1"/>
    <property type="match status" value="1"/>
</dbReference>
<dbReference type="FunFam" id="2.60.40.60:FF:000161">
    <property type="entry name" value="FAT atypical cadherin 1"/>
    <property type="match status" value="1"/>
</dbReference>
<dbReference type="SMART" id="SM00181">
    <property type="entry name" value="EGF"/>
    <property type="match status" value="5"/>
</dbReference>
<dbReference type="FunFam" id="2.60.40.60:FF:000089">
    <property type="entry name" value="FAT atypical cadherin 1"/>
    <property type="match status" value="1"/>
</dbReference>
<dbReference type="FunFam" id="2.60.40.60:FF:000065">
    <property type="entry name" value="FAT atypical cadherin 1"/>
    <property type="match status" value="1"/>
</dbReference>
<feature type="domain" description="Cadherin" evidence="20">
    <location>
        <begin position="658"/>
        <end position="752"/>
    </location>
</feature>
<dbReference type="CDD" id="cd11304">
    <property type="entry name" value="Cadherin_repeat"/>
    <property type="match status" value="33"/>
</dbReference>
<keyword evidence="10 17" id="KW-1133">Transmembrane helix</keyword>
<feature type="domain" description="Cadherin" evidence="20">
    <location>
        <begin position="799"/>
        <end position="903"/>
    </location>
</feature>
<feature type="domain" description="Cadherin" evidence="20">
    <location>
        <begin position="1538"/>
        <end position="1643"/>
    </location>
</feature>
<dbReference type="InterPro" id="IPR020894">
    <property type="entry name" value="Cadherin_CS"/>
</dbReference>
<dbReference type="PROSITE" id="PS01187">
    <property type="entry name" value="EGF_CA"/>
    <property type="match status" value="1"/>
</dbReference>
<feature type="domain" description="Cadherin" evidence="20">
    <location>
        <begin position="231"/>
        <end position="338"/>
    </location>
</feature>
<feature type="domain" description="Cadherin" evidence="20">
    <location>
        <begin position="2264"/>
        <end position="2364"/>
    </location>
</feature>
<dbReference type="FunFam" id="2.10.25.10:FF:000152">
    <property type="entry name" value="FAT atypical cadherin 1"/>
    <property type="match status" value="1"/>
</dbReference>
<feature type="domain" description="Cadherin" evidence="20">
    <location>
        <begin position="3417"/>
        <end position="3521"/>
    </location>
</feature>
<dbReference type="FunFam" id="2.60.40.60:FF:000041">
    <property type="entry name" value="FAT atypical cadherin 1"/>
    <property type="match status" value="1"/>
</dbReference>
<dbReference type="FunFam" id="2.60.40.60:FF:000053">
    <property type="entry name" value="FAT atypical cadherin 3"/>
    <property type="match status" value="1"/>
</dbReference>
<evidence type="ECO:0000256" key="10">
    <source>
        <dbReference type="ARBA" id="ARBA00022989"/>
    </source>
</evidence>
<feature type="disulfide bond" evidence="15">
    <location>
        <begin position="4198"/>
        <end position="4207"/>
    </location>
</feature>
<dbReference type="FunFam" id="2.60.40.60:FF:000080">
    <property type="entry name" value="FAT atypical cadherin 1"/>
    <property type="match status" value="1"/>
</dbReference>
<evidence type="ECO:0000256" key="5">
    <source>
        <dbReference type="ARBA" id="ARBA00022692"/>
    </source>
</evidence>
<comment type="caution">
    <text evidence="15">Lacks conserved residue(s) required for the propagation of feature annotation.</text>
</comment>
<feature type="region of interest" description="Disordered" evidence="16">
    <location>
        <begin position="4385"/>
        <end position="4409"/>
    </location>
</feature>
<feature type="domain" description="Cadherin" evidence="20">
    <location>
        <begin position="2365"/>
        <end position="2471"/>
    </location>
</feature>
<feature type="domain" description="Cadherin" evidence="20">
    <location>
        <begin position="1961"/>
        <end position="2060"/>
    </location>
</feature>
<evidence type="ECO:0000259" key="19">
    <source>
        <dbReference type="PROSITE" id="PS50026"/>
    </source>
</evidence>
<accession>A0A8D2LRR0</accession>
<evidence type="ECO:0000256" key="12">
    <source>
        <dbReference type="ARBA" id="ARBA00023157"/>
    </source>
</evidence>
<feature type="domain" description="EGF-like" evidence="19">
    <location>
        <begin position="4135"/>
        <end position="4171"/>
    </location>
</feature>
<evidence type="ECO:0000259" key="18">
    <source>
        <dbReference type="PROSITE" id="PS50025"/>
    </source>
</evidence>
<dbReference type="FunFam" id="2.60.40.60:FF:000084">
    <property type="entry name" value="FAT atypical cadherin 3"/>
    <property type="match status" value="1"/>
</dbReference>
<dbReference type="PROSITE" id="PS00232">
    <property type="entry name" value="CADHERIN_1"/>
    <property type="match status" value="14"/>
</dbReference>
<dbReference type="FunFam" id="2.60.40.60:FF:000061">
    <property type="entry name" value="FAT atypical cadherin 3"/>
    <property type="match status" value="2"/>
</dbReference>
<keyword evidence="3" id="KW-1003">Cell membrane</keyword>
<feature type="domain" description="Cadherin" evidence="20">
    <location>
        <begin position="3522"/>
        <end position="3626"/>
    </location>
</feature>
<feature type="region of interest" description="Disordered" evidence="16">
    <location>
        <begin position="1"/>
        <end position="70"/>
    </location>
</feature>
<dbReference type="FunFam" id="2.60.40.60:FF:000015">
    <property type="entry name" value="FAT atypical cadherin 1"/>
    <property type="match status" value="1"/>
</dbReference>
<feature type="domain" description="Cadherin" evidence="20">
    <location>
        <begin position="3207"/>
        <end position="3311"/>
    </location>
</feature>
<keyword evidence="22" id="KW-1185">Reference proteome</keyword>
<dbReference type="Pfam" id="PF00008">
    <property type="entry name" value="EGF"/>
    <property type="match status" value="3"/>
</dbReference>
<dbReference type="FunFam" id="2.60.40.60:FF:000052">
    <property type="entry name" value="FAT atypical cadherin 1"/>
    <property type="match status" value="1"/>
</dbReference>
<dbReference type="FunFam" id="2.60.40.60:FF:000033">
    <property type="entry name" value="FAT atypical cadherin 1"/>
    <property type="match status" value="1"/>
</dbReference>
<proteinExistence type="predicted"/>
<reference evidence="21" key="2">
    <citation type="submission" date="2025-09" db="UniProtKB">
        <authorList>
            <consortium name="Ensembl"/>
        </authorList>
    </citation>
    <scope>IDENTIFICATION</scope>
</reference>
<dbReference type="SUPFAM" id="SSF49313">
    <property type="entry name" value="Cadherin-like"/>
    <property type="match status" value="34"/>
</dbReference>
<dbReference type="PROSITE" id="PS50025">
    <property type="entry name" value="LAM_G_DOMAIN"/>
    <property type="match status" value="1"/>
</dbReference>
<dbReference type="GO" id="GO:0005509">
    <property type="term" value="F:calcium ion binding"/>
    <property type="evidence" value="ECO:0007669"/>
    <property type="project" value="UniProtKB-UniRule"/>
</dbReference>
<feature type="domain" description="Cadherin" evidence="20">
    <location>
        <begin position="2472"/>
        <end position="2573"/>
    </location>
</feature>
<evidence type="ECO:0000256" key="13">
    <source>
        <dbReference type="ARBA" id="ARBA00023180"/>
    </source>
</evidence>
<dbReference type="InterPro" id="IPR013320">
    <property type="entry name" value="ConA-like_dom_sf"/>
</dbReference>
<feature type="domain" description="EGF-like" evidence="19">
    <location>
        <begin position="4210"/>
        <end position="4246"/>
    </location>
</feature>
<dbReference type="FunFam" id="2.60.40.60:FF:000035">
    <property type="entry name" value="Protocadherin Fat 3"/>
    <property type="match status" value="1"/>
</dbReference>
<keyword evidence="8 14" id="KW-0106">Calcium</keyword>
<dbReference type="Pfam" id="PF02210">
    <property type="entry name" value="Laminin_G_2"/>
    <property type="match status" value="1"/>
</dbReference>
<feature type="domain" description="Cadherin" evidence="20">
    <location>
        <begin position="1221"/>
        <end position="1326"/>
    </location>
</feature>
<gene>
    <name evidence="21" type="primary">FAT1</name>
</gene>
<feature type="domain" description="Cadherin" evidence="20">
    <location>
        <begin position="2891"/>
        <end position="2999"/>
    </location>
</feature>
<feature type="domain" description="Cadherin" evidence="20">
    <location>
        <begin position="904"/>
        <end position="1008"/>
    </location>
</feature>
<feature type="region of interest" description="Disordered" evidence="16">
    <location>
        <begin position="4340"/>
        <end position="4363"/>
    </location>
</feature>
<dbReference type="InterPro" id="IPR000152">
    <property type="entry name" value="EGF-type_Asp/Asn_hydroxyl_site"/>
</dbReference>
<keyword evidence="13" id="KW-0325">Glycoprotein</keyword>
<dbReference type="InterPro" id="IPR002126">
    <property type="entry name" value="Cadherin-like_dom"/>
</dbReference>
<dbReference type="Proteomes" id="UP000694545">
    <property type="component" value="Unplaced"/>
</dbReference>
<evidence type="ECO:0000256" key="14">
    <source>
        <dbReference type="PROSITE-ProRule" id="PRU00043"/>
    </source>
</evidence>
<evidence type="ECO:0000313" key="21">
    <source>
        <dbReference type="Ensembl" id="ENSVKKP00000026590.1"/>
    </source>
</evidence>
<evidence type="ECO:0000256" key="9">
    <source>
        <dbReference type="ARBA" id="ARBA00022889"/>
    </source>
</evidence>
<feature type="domain" description="EGF-like" evidence="19">
    <location>
        <begin position="4172"/>
        <end position="4208"/>
    </location>
</feature>
<keyword evidence="4 15" id="KW-0245">EGF-like domain</keyword>
<keyword evidence="7" id="KW-0677">Repeat</keyword>
<dbReference type="FunFam" id="2.60.40.60:FF:000075">
    <property type="entry name" value="FAT atypical cadherin 1"/>
    <property type="match status" value="1"/>
</dbReference>
<dbReference type="FunFam" id="2.10.25.10:FF:000154">
    <property type="entry name" value="FAT atypical cadherin 1"/>
    <property type="match status" value="1"/>
</dbReference>
<dbReference type="FunFam" id="2.10.25.10:FF:000057">
    <property type="entry name" value="protocadherin Fat 1 isoform X2"/>
    <property type="match status" value="1"/>
</dbReference>
<dbReference type="Gene3D" id="2.10.25.10">
    <property type="entry name" value="Laminin"/>
    <property type="match status" value="4"/>
</dbReference>
<sequence length="4701" mass="519076">MSSGGGLEAAAAAAPAPAEESGQESACAAQRKRRGERGAGGSHHAAWGAQAAPSSASASAAGEAAPSPGQPLKARRRFWEIASMESHLLLFLLLVQHFGNCEGNPRQYRTVPMQFTQVHYNATVYENSAVKTYVGHPVKMGIYIGNSLWDIKYKIISGDSENMFKAEEYILGDFCFLRIRTKGGNTAILNREVKDNYLLTVKAIEKNTNAEARTKVRVQVLDTNDLRPLFSPTSYSVSLPENTAIRTSIARVSATDADIGTNGEFYYSFKERTDMFAIHPTSGVVVLTGRLDYSEIKVYEMEILAVDRGMKLYGSSGISSMARLTVHIEQANEHAPVITALALAPSEEDEDPEYAVVTVEDRDHGANGEVASLSIVAGDPLQQFKAVRTFPGGKEYKIKAVGSIDWESRPSGYNLTVQAKDKGNPPKFSSPKVIHVASPQFRSGPVRFERDIYRVEISEFAPPNTPVVMVKALHPNSHFKYIFKNAPDEIRFNLNPHTGLITTLDPIKAHHASQFEFDIMTSDRKASTKVLVKVLDENTHSPEFTQTSYKASFDENVPVGTSVMSVSAKDLDEGESGYITYSIANINSVPFVINHFTGVISTAENMDYELMPRIYKLRIRASDWGTPYRREVEVPVTIVLNNLNDNTPLFEKINCVGTIPRELSVGEQITTVSAIDADELQLVQYQIVSGNELDLFSLNPNSGVLSLKQSLGDGLGVKASFHSLRITATDGENFAIPLYINITVVASHKPVNLQCEETGVAKMLAEKLLQANKLHGRGEVEDTVFDTHSVNLHAPQFGNSLPSSTEVKEDQLVGASLLLVNATDLDTGFNGKLVYAISGGNDDSSFLIGMETGIVKILSPLDRERKDKYTLNITVYDLGIPQKSAWCLLDVRVLDANDNSPEFLQDSYFVDVNENKELNTEIIQVGATDKDLGTNGEVRYSFLTDTDKFSIDSVTGIVKVVGPLDREEQPVHFLKIMARDQAKEESQLSSTVLLKVSLEDVNDNPPKFIPSNYRVKIREDLPEGTIITWLEAHDPDLGQSSQVRYSLLDGGDGSFDVDKLSGAIRLVRGLDFEKKQVYNLTVRAKDKGKPISLSSTCYVEIEVVDVNENLFAPHFPNFVDKGFVNEDVPIGTLVMSVSASDADAGRDGKIKYSIRDGSGVGIFRIDEDKGSISTVDLLDRETTSHYWVTVYATDQGVVPLSSFVEIYIEVLDVNDNAPQTTQPVYYPEVMENSPKDVSVIQIEAFDADSSSNDKLTYKITSGNPQGFFFMNPKTGLITTTSRKLDREQQAEHILEVTVTDNGIPAKSTLARVIVKILDENDNRPQFLQKFYQIKLPEREKPERERTARREPIYRVVAADKDEGPNAEISYSIEDGDEHGKFFIDPITGVVSSKKYSGAGEYDILTIKAVDNGRPQKSSTARLHIEWIPKPIPVSEPIAFEESFFSFTVMESDPVAHMIGVIAVEPLSTPLWFDITGGNYDSRFDVDKGTGTIVVAKPLDAEQKSNYNLTVEATDGTRTIGTQVYIKVIDTNDHRPEFSSSEYQVIIPEDTVPETEILKISASDRDEKNKLIYTMQSSMDPISLKKFRLDPATGSLYTSERLDHEAIHRHVLTVMVRDQDVPVKRNFARIIVNVSDTNDHAPWFTSSSYEGRVYESAAVGSVVLQVTALDKDKGENAEIVYSIESGNIGNAFNIHPILGSITIAKELDRNSQDEYTLMVKARDKGSPLMSEVTSVHISVTISDNAAPKFTMKEYSTEISEGSRIGSFIGMVIAYSQSSVVYEIKDGNIGDAFAINPNSGVITSQKTLDFETLPFYSLTIQSTNMAGQSANTTVLVHLQDENDNAPTFVQAEYTGRVSESASINSVVLTDKNVPLVIQAIDADKESNALLVYQIVEPSVHKYFAIDSSTGAIRTVMSLDYEETNTFHFSVQVYDMGTPHLFAEYAANVTIYVIDINDCPPVFSKDLYETSVLVPTYKGVKVVTVHAKDADSEAFSQIMYSIIEGNIGEKFSINSKTGQITVQNTTQLRSRYELTVRASDGRFLSTSSVKINVKESKASQIKFTRSSYSAVVQENSTEAKTIAVITPIGSQINEPLFYHILNPDNRFKISYTSGVLSTTGIPFDRELQESFDIVVEVTLEHKPSIIAHVVVKVTVEDVNDNAPVFVSLPYYATVKIDTEVGQVIRRVTAVDKDIGRNGRVHYYLKEHYDHFQIENTGEISLKKPFDPDTLNKEYLLLVVAKDGGEPSLSAEVTVPITVVNKAMPVFEKAFYSAEIPENIQIHSPVVHVQANSPEGLKVFYSITDGDPYNQFTINFNTGVINTFAPLDFESHPAYKLSVRATDSLTGAHAEVFVDIIVEDINDNPPLFIEQFYAAALSEASIIGTSVVHVRATDADSGTNRGISYHLVENNSKSHDYFHIDSSTGLILTARTLDYEQIQQHTLLVRAIDNGMPPLSSDVIVTVDITDLNDNPPVFNQLLYEANISELAPRGHFVTCVKASDADSSDADKLEYSILSGNDHMNFVINRKTGVIALSNLHKQTLKPLYHLNISVSDGVFRSSAQVLINVIGANLHSPIFGQNEYEVELAENAPLHTLVTEVTATDKDIGRYGTITYHIVNDFAKDRFYTNERGQIFTLEKLDRETQTEKVIFIRLMATDSGGKVAFCSINVILTDVNDNAPLFRASEYEVNIGSDVPRGTTVVKVLASDADEGTNADIMYAIEADSENVQENLEINPLTGVITTKESLIGLENEFLTFFVRALDGGAPQKESSVPLYVRILSPEVHLPKFSEPFYSYTLSENTPIGTDIDTIRAEHSHTLLYTLVKGNTPESNRDEYFVIDKHSGRLKLEKSLDHETTKWYQFSVLAYYMNEDYKVISSVDISIQIKDANDNQPILESNPYEAYIVENMPAGTKVIQVKAFDQDSGSNAQVTYRLEPTQDADIMESFSINLETGWITTLKELDHERQDKYRITVAASDRAEKMPLSSTAVVEVFVTDVNDNPPRFTAEIYKGTVSEDDPTGGVVAILSTTDADSEHANRQVSYFITGGDPLGQFAVENIQNEWKVYVRKPLDREVKDHYLLNITATDGMFATKAVVEVKVLDSNDNSPVCEKTLYNEAVSEDSPPGKLIMQVSATDADIRSNAEITYTLHGSGAEDFMLGPETGELKTLATLDREQKSAYTLMVRASDGGGRFCQASIILNIEDVNDNTPEFTTDPYSVTVFENTEPKTLLTRVQATDADAGLNQKIHYSLVDSTDGHFSIDEFSGIVRLEKPLDRELQAVYTLTLKAEDEGSPRRLSSLGTLVVSVLDINDNPPVFEYREYSATVSEDAMIGMEILQVYAASRDIEANAEITYSIVSGNEHGKFSIDSKTGAIFIIGSLDYESSPEYYLTMEATDGGTPSLSDVVTVTINVTDINDNTPVFSQDTYTAVISEDAEVEQSVISVMAADADGPLNNHIRYSIIDGNQGNPFTIDPTLGEVKVAKPLDREMISGYTLTVQASDNGNPPRINTTMVNIDVSDVNDNPPIFAKGNYSIIIQENKPVGFNIQQLVVTDNDSSHNGPPFLFTLVSGNEDNAFEINQQGVLSTAIQLKRKVKDHYFLHIKVADNGRPQLSSLTYVDIRVIEESIHPPAILPLEIFITTFGEEYAGGVIGKVHATDQDVYDTLTYSLDPSVETLFSVSGAGGKLIAHKRLDVGQYNLNVSVTDGKFTTAAVITVHIRQITPELLNHSITIRFANLAPEEFIGDYWRNFQRALRTFLGVRRSDIQIISLQPSDPPSNLEVLLFVEKSGNSQHSTRALVHKINASVADLEEISGIQILNVFHKLCLGLDCPWKYCEEKVTLDENIMSTHSTARLSFVTPHHHRTSICLCKEERCPLVNTACEGNPCPEGTECIADSREEKYTCVCHGSSTAQCPVSAGPAVTFTGSSYVKYRLMENENKEEMKLTLRLRTYSAHAVVMYARGTDYSILEIHHGRLQYKFDCGSGPGIVSVQSIQINDGQWHSVSLEVDGNYAKLILDRVHTASGIAPGTLRTLNLDNHVYFGGHIRQQGARHGRSPQVSNGFRGCMDSIVLNGQELPLNSKPRSYAHMEESVDVSPGCLLSSTEDCSSSPCQNGGICNPLPSGGYYCKCAALFMGTYCELSVNPCASNPCLYGGTCIPVNDDFVCQCRGLYTGQRCQIGPYCKDNPCKNSGKCIDSLDGPVCECEGGFHGERCLTDVDECMENPCQNGALCENTYGAYHCNCSHGFGGKHCAEVLNTYVSTSWNISLGEVLGIIFFLVGVFVLVGFFVFCRQVIRRKRKRQPEPEDKHLGTTTAFLQRPYFDSKLNKNIYSDIPPQVPVRPISYTPSIPSDSRNNLDRNSFEGSTIPEHPEFTTFNPDSVHGHRKAVAVCSVAPNLPPPPPSNSPSDSDSIQKPSWDFDYDTKVVDLDSCLSKKPLEEKVSQPYSARESVSEVQSLSSFQSESCDDNASLVTVIHLVNAVVDSVEKEESFAVPDLSNSRAYHWDTSDWMPNVQLPGIQEYPNYEMVEEPAPLYTDPNSIDADYYPGGYDIESDFPPPPDDFPVPDDLPPLPPAYSDQFDSIQQSRDMPAVGSLGSSSRSRQRFNLNQYLPHHYASDMSEPQNTTNDVSSTYREPFAPYTVGYTRDFEAPPVDNMSMSVYASTASCSDVSACCEMESEVMMSDYESGDDGHFEDVIIPPLDPQQHTQV</sequence>
<dbReference type="SMART" id="SM00282">
    <property type="entry name" value="LamG"/>
    <property type="match status" value="1"/>
</dbReference>
<name>A0A8D2LRR0_VARKO</name>
<dbReference type="OMA" id="XVIETSD"/>
<evidence type="ECO:0000256" key="7">
    <source>
        <dbReference type="ARBA" id="ARBA00022737"/>
    </source>
</evidence>
<feature type="compositionally biased region" description="Low complexity" evidence="16">
    <location>
        <begin position="8"/>
        <end position="26"/>
    </location>
</feature>
<dbReference type="GO" id="GO:0005886">
    <property type="term" value="C:plasma membrane"/>
    <property type="evidence" value="ECO:0007669"/>
    <property type="project" value="UniProtKB-SubCell"/>
</dbReference>
<feature type="domain" description="Cadherin" evidence="20">
    <location>
        <begin position="3642"/>
        <end position="3735"/>
    </location>
</feature>
<feature type="domain" description="Cadherin" evidence="20">
    <location>
        <begin position="3105"/>
        <end position="3206"/>
    </location>
</feature>
<evidence type="ECO:0000256" key="17">
    <source>
        <dbReference type="SAM" id="Phobius"/>
    </source>
</evidence>
<feature type="domain" description="Cadherin" evidence="20">
    <location>
        <begin position="1327"/>
        <end position="1424"/>
    </location>
</feature>
<feature type="domain" description="Cadherin" evidence="20">
    <location>
        <begin position="1749"/>
        <end position="1846"/>
    </location>
</feature>
<dbReference type="FunFam" id="2.60.40.60:FF:000066">
    <property type="entry name" value="FAT atypical cadherin 1"/>
    <property type="match status" value="1"/>
</dbReference>
<dbReference type="Ensembl" id="ENSVKKT00000027241.1">
    <property type="protein sequence ID" value="ENSVKKP00000026590.1"/>
    <property type="gene ID" value="ENSVKKG00000017338.1"/>
</dbReference>
<dbReference type="FunFam" id="2.60.40.60:FF:000079">
    <property type="entry name" value="FAT atypical cadherin 1"/>
    <property type="match status" value="1"/>
</dbReference>
<dbReference type="FunFam" id="2.60.40.60:FF:000064">
    <property type="entry name" value="FAT atypical cadherin 1"/>
    <property type="match status" value="1"/>
</dbReference>
<keyword evidence="6" id="KW-0732">Signal</keyword>
<feature type="domain" description="Cadherin" evidence="20">
    <location>
        <begin position="545"/>
        <end position="650"/>
    </location>
</feature>
<keyword evidence="12 15" id="KW-1015">Disulfide bond</keyword>
<evidence type="ECO:0000256" key="15">
    <source>
        <dbReference type="PROSITE-ProRule" id="PRU00076"/>
    </source>
</evidence>
<dbReference type="InterPro" id="IPR001881">
    <property type="entry name" value="EGF-like_Ca-bd_dom"/>
</dbReference>
<feature type="region of interest" description="Disordered" evidence="16">
    <location>
        <begin position="4680"/>
        <end position="4701"/>
    </location>
</feature>
<evidence type="ECO:0000313" key="22">
    <source>
        <dbReference type="Proteomes" id="UP000694545"/>
    </source>
</evidence>
<dbReference type="InterPro" id="IPR018097">
    <property type="entry name" value="EGF_Ca-bd_CS"/>
</dbReference>
<feature type="domain" description="Cadherin" evidence="20">
    <location>
        <begin position="116"/>
        <end position="230"/>
    </location>
</feature>
<dbReference type="FunFam" id="2.60.40.60:FF:000026">
    <property type="entry name" value="FAT atypical cadherin 1"/>
    <property type="match status" value="2"/>
</dbReference>
<evidence type="ECO:0000256" key="16">
    <source>
        <dbReference type="SAM" id="MobiDB-lite"/>
    </source>
</evidence>
<dbReference type="SMART" id="SM00112">
    <property type="entry name" value="CA"/>
    <property type="match status" value="34"/>
</dbReference>
<dbReference type="InterPro" id="IPR001791">
    <property type="entry name" value="Laminin_G"/>
</dbReference>
<feature type="domain" description="Laminin G" evidence="18">
    <location>
        <begin position="3912"/>
        <end position="4092"/>
    </location>
</feature>
<comment type="subcellular location">
    <subcellularLocation>
        <location evidence="1">Cell membrane</location>
        <topology evidence="1">Single-pass membrane protein</topology>
    </subcellularLocation>
    <subcellularLocation>
        <location evidence="2">Membrane</location>
        <topology evidence="2">Single-pass type I membrane protein</topology>
    </subcellularLocation>
</comment>
<keyword evidence="9" id="KW-0130">Cell adhesion</keyword>
<feature type="domain" description="Cadherin" evidence="20">
    <location>
        <begin position="2061"/>
        <end position="2162"/>
    </location>
</feature>
<dbReference type="FunFam" id="2.60.40.60:FF:000024">
    <property type="entry name" value="FAT atypical cadherin 3"/>
    <property type="match status" value="1"/>
</dbReference>
<dbReference type="FunFam" id="2.60.40.60:FF:000013">
    <property type="entry name" value="Cadherin EGF LAG seven-pass G-type receptor"/>
    <property type="match status" value="2"/>
</dbReference>
<dbReference type="FunFam" id="2.60.120.200:FF:000024">
    <property type="entry name" value="FAT atypical cadherin 1"/>
    <property type="match status" value="1"/>
</dbReference>
<dbReference type="InterPro" id="IPR015919">
    <property type="entry name" value="Cadherin-like_sf"/>
</dbReference>
<dbReference type="PROSITE" id="PS50026">
    <property type="entry name" value="EGF_3"/>
    <property type="match status" value="4"/>
</dbReference>
<reference evidence="21" key="1">
    <citation type="submission" date="2025-08" db="UniProtKB">
        <authorList>
            <consortium name="Ensembl"/>
        </authorList>
    </citation>
    <scope>IDENTIFICATION</scope>
</reference>
<feature type="domain" description="Cadherin" evidence="20">
    <location>
        <begin position="3000"/>
        <end position="3104"/>
    </location>
</feature>
<dbReference type="GO" id="GO:0009653">
    <property type="term" value="P:anatomical structure morphogenesis"/>
    <property type="evidence" value="ECO:0007669"/>
    <property type="project" value="UniProtKB-ARBA"/>
</dbReference>
<dbReference type="PROSITE" id="PS00022">
    <property type="entry name" value="EGF_1"/>
    <property type="match status" value="4"/>
</dbReference>
<dbReference type="CDD" id="cd00110">
    <property type="entry name" value="LamG"/>
    <property type="match status" value="1"/>
</dbReference>
<dbReference type="FunFam" id="2.10.25.10:FF:000179">
    <property type="entry name" value="FAT atypical cadherin 1"/>
    <property type="match status" value="1"/>
</dbReference>
<dbReference type="SUPFAM" id="SSF49899">
    <property type="entry name" value="Concanavalin A-like lectins/glucanases"/>
    <property type="match status" value="1"/>
</dbReference>
<feature type="disulfide bond" evidence="15">
    <location>
        <begin position="4161"/>
        <end position="4170"/>
    </location>
</feature>
<dbReference type="CDD" id="cd00054">
    <property type="entry name" value="EGF_CA"/>
    <property type="match status" value="4"/>
</dbReference>
<dbReference type="PROSITE" id="PS00010">
    <property type="entry name" value="ASX_HYDROXYL"/>
    <property type="match status" value="1"/>
</dbReference>
<evidence type="ECO:0000256" key="4">
    <source>
        <dbReference type="ARBA" id="ARBA00022536"/>
    </source>
</evidence>
<keyword evidence="11 17" id="KW-0472">Membrane</keyword>
<dbReference type="FunFam" id="2.60.40.60:FF:000051">
    <property type="entry name" value="FAT atypical cadherin 1"/>
    <property type="match status" value="1"/>
</dbReference>
<dbReference type="PROSITE" id="PS01186">
    <property type="entry name" value="EGF_2"/>
    <property type="match status" value="2"/>
</dbReference>
<feature type="domain" description="Cadherin" evidence="20">
    <location>
        <begin position="2678"/>
        <end position="2784"/>
    </location>
</feature>
<feature type="transmembrane region" description="Helical" evidence="17">
    <location>
        <begin position="4264"/>
        <end position="4284"/>
    </location>
</feature>
<dbReference type="FunFam" id="2.60.40.60:FF:000032">
    <property type="entry name" value="FAT atypical cadherin 1"/>
    <property type="match status" value="1"/>
</dbReference>
<feature type="domain" description="Cadherin" evidence="20">
    <location>
        <begin position="1644"/>
        <end position="1748"/>
    </location>
</feature>
<evidence type="ECO:0000256" key="11">
    <source>
        <dbReference type="ARBA" id="ARBA00023136"/>
    </source>
</evidence>
<feature type="domain" description="Cadherin" evidence="20">
    <location>
        <begin position="1847"/>
        <end position="1960"/>
    </location>
</feature>
<keyword evidence="5 17" id="KW-0812">Transmembrane</keyword>
<dbReference type="FunFam" id="2.60.40.60:FF:000107">
    <property type="entry name" value="FAT atypical cadherin 1"/>
    <property type="match status" value="1"/>
</dbReference>
<feature type="region of interest" description="Disordered" evidence="16">
    <location>
        <begin position="4544"/>
        <end position="4571"/>
    </location>
</feature>
<feature type="disulfide bond" evidence="15">
    <location>
        <begin position="4123"/>
        <end position="4132"/>
    </location>
</feature>
<dbReference type="FunFam" id="2.60.40.60:FF:000021">
    <property type="entry name" value="FAT atypical cadherin 1"/>
    <property type="match status" value="3"/>
</dbReference>
<feature type="domain" description="Cadherin" evidence="20">
    <location>
        <begin position="1440"/>
        <end position="1537"/>
    </location>
</feature>